<organism evidence="2 3">
    <name type="scientific">Streptomyces flaveus</name>
    <dbReference type="NCBI Taxonomy" id="66370"/>
    <lineage>
        <taxon>Bacteria</taxon>
        <taxon>Bacillati</taxon>
        <taxon>Actinomycetota</taxon>
        <taxon>Actinomycetes</taxon>
        <taxon>Kitasatosporales</taxon>
        <taxon>Streptomycetaceae</taxon>
        <taxon>Streptomyces</taxon>
        <taxon>Streptomyces aurantiacus group</taxon>
    </lineage>
</organism>
<protein>
    <submittedName>
        <fullName evidence="2">Uncharacterized protein</fullName>
    </submittedName>
</protein>
<keyword evidence="3" id="KW-1185">Reference proteome</keyword>
<gene>
    <name evidence="2" type="ORF">GCM10010094_94580</name>
</gene>
<dbReference type="AlphaFoldDB" id="A0A917RQZ3"/>
<accession>A0A917RQZ3</accession>
<reference evidence="2" key="2">
    <citation type="submission" date="2020-09" db="EMBL/GenBank/DDBJ databases">
        <authorList>
            <person name="Sun Q."/>
            <person name="Ohkuma M."/>
        </authorList>
    </citation>
    <scope>NUCLEOTIDE SEQUENCE</scope>
    <source>
        <strain evidence="2">JCM 3035</strain>
    </source>
</reference>
<sequence length="107" mass="11181">MHNCLTSPGEDGGSRLTAQASPLVKTSQRGLAGQLDSPLTLTRSLSPRPVQSLPASLLIPRSASAGRRECGLPVRTAGLVVERLQVTEKGPVLLRESEPVDGSAQTV</sequence>
<reference evidence="2" key="1">
    <citation type="journal article" date="2014" name="Int. J. Syst. Evol. Microbiol.">
        <title>Complete genome sequence of Corynebacterium casei LMG S-19264T (=DSM 44701T), isolated from a smear-ripened cheese.</title>
        <authorList>
            <consortium name="US DOE Joint Genome Institute (JGI-PGF)"/>
            <person name="Walter F."/>
            <person name="Albersmeier A."/>
            <person name="Kalinowski J."/>
            <person name="Ruckert C."/>
        </authorList>
    </citation>
    <scope>NUCLEOTIDE SEQUENCE</scope>
    <source>
        <strain evidence="2">JCM 3035</strain>
    </source>
</reference>
<evidence type="ECO:0000313" key="2">
    <source>
        <dbReference type="EMBL" id="GGL18578.1"/>
    </source>
</evidence>
<dbReference type="Proteomes" id="UP000637788">
    <property type="component" value="Unassembled WGS sequence"/>
</dbReference>
<comment type="caution">
    <text evidence="2">The sequence shown here is derived from an EMBL/GenBank/DDBJ whole genome shotgun (WGS) entry which is preliminary data.</text>
</comment>
<evidence type="ECO:0000313" key="3">
    <source>
        <dbReference type="Proteomes" id="UP000637788"/>
    </source>
</evidence>
<feature type="region of interest" description="Disordered" evidence="1">
    <location>
        <begin position="1"/>
        <end position="52"/>
    </location>
</feature>
<feature type="compositionally biased region" description="Polar residues" evidence="1">
    <location>
        <begin position="16"/>
        <end position="29"/>
    </location>
</feature>
<dbReference type="EMBL" id="BMPQ01000069">
    <property type="protein sequence ID" value="GGL18578.1"/>
    <property type="molecule type" value="Genomic_DNA"/>
</dbReference>
<name>A0A917RQZ3_9ACTN</name>
<proteinExistence type="predicted"/>
<evidence type="ECO:0000256" key="1">
    <source>
        <dbReference type="SAM" id="MobiDB-lite"/>
    </source>
</evidence>